<sequence length="195" mass="21622">MSGLWGHGGAYQEWVEFLRRWAAFEPVDPGALPAVDEGTYDGDTMARLTAHAGRALGTRLQAWADTLVRAMEAATDEFSAGRELTQARTGLQSIRAVARHPGLPERLREQLGELVDRQVPDLQAQLERSLEEAARAEGPDTHWVEQRRRTLRDNALTRVLAQEPAPPAWQPSSGPRADAWAYDPAAAPRRRIVTD</sequence>
<protein>
    <submittedName>
        <fullName evidence="2">Uncharacterized protein</fullName>
    </submittedName>
</protein>
<proteinExistence type="predicted"/>
<evidence type="ECO:0000313" key="3">
    <source>
        <dbReference type="Proteomes" id="UP000422572"/>
    </source>
</evidence>
<dbReference type="EMBL" id="CP034279">
    <property type="protein sequence ID" value="QGV77446.1"/>
    <property type="molecule type" value="Genomic_DNA"/>
</dbReference>
<dbReference type="OrthoDB" id="4269714at2"/>
<dbReference type="Proteomes" id="UP000422572">
    <property type="component" value="Chromosome"/>
</dbReference>
<evidence type="ECO:0000256" key="1">
    <source>
        <dbReference type="SAM" id="MobiDB-lite"/>
    </source>
</evidence>
<feature type="compositionally biased region" description="Low complexity" evidence="1">
    <location>
        <begin position="175"/>
        <end position="187"/>
    </location>
</feature>
<accession>A0A6I6FMD4</accession>
<gene>
    <name evidence="2" type="ORF">EIZ62_03660</name>
</gene>
<evidence type="ECO:0000313" key="2">
    <source>
        <dbReference type="EMBL" id="QGV77446.1"/>
    </source>
</evidence>
<feature type="region of interest" description="Disordered" evidence="1">
    <location>
        <begin position="159"/>
        <end position="195"/>
    </location>
</feature>
<reference evidence="2 3" key="1">
    <citation type="submission" date="2018-12" db="EMBL/GenBank/DDBJ databases">
        <title>Complete genome sequence of Streptomyces ficellus NRRL8067, the producer of ficellomycin, feldamycin and nojirimycin.</title>
        <authorList>
            <person name="Zhang H."/>
            <person name="Yue R."/>
            <person name="Liu Y."/>
            <person name="Li M."/>
            <person name="Mu H."/>
            <person name="Zhang J."/>
        </authorList>
    </citation>
    <scope>NUCLEOTIDE SEQUENCE [LARGE SCALE GENOMIC DNA]</scope>
    <source>
        <strain evidence="2 3">NRRL 8067</strain>
    </source>
</reference>
<organism evidence="2 3">
    <name type="scientific">Streptomyces ficellus</name>
    <dbReference type="NCBI Taxonomy" id="1977088"/>
    <lineage>
        <taxon>Bacteria</taxon>
        <taxon>Bacillati</taxon>
        <taxon>Actinomycetota</taxon>
        <taxon>Actinomycetes</taxon>
        <taxon>Kitasatosporales</taxon>
        <taxon>Streptomycetaceae</taxon>
        <taxon>Streptomyces</taxon>
    </lineage>
</organism>
<dbReference type="RefSeq" id="WP_156691265.1">
    <property type="nucleotide sequence ID" value="NZ_CP034279.1"/>
</dbReference>
<name>A0A6I6FMD4_9ACTN</name>
<dbReference type="AlphaFoldDB" id="A0A6I6FMD4"/>
<dbReference type="KEGG" id="sfic:EIZ62_03660"/>
<keyword evidence="3" id="KW-1185">Reference proteome</keyword>